<reference evidence="2 3" key="1">
    <citation type="submission" date="2021-03" db="EMBL/GenBank/DDBJ databases">
        <title>Flavobacterium Flabelliformis Sp. Nov. And Flavobacterium Geliluteum Sp. Nov., Two Novel Multidrug Resistant Psychrophilic Species Isolated From Antarctica.</title>
        <authorList>
            <person name="Kralova S."/>
            <person name="Busse H.J."/>
            <person name="Bezdicek M."/>
            <person name="Nykrynova M."/>
            <person name="Kroupova E."/>
            <person name="Krsek D."/>
            <person name="Sedlacek I."/>
        </authorList>
    </citation>
    <scope>NUCLEOTIDE SEQUENCE [LARGE SCALE GENOMIC DNA]</scope>
    <source>
        <strain evidence="2 3">P7388</strain>
    </source>
</reference>
<dbReference type="Proteomes" id="UP000675047">
    <property type="component" value="Unassembled WGS sequence"/>
</dbReference>
<evidence type="ECO:0000313" key="3">
    <source>
        <dbReference type="Proteomes" id="UP000675047"/>
    </source>
</evidence>
<dbReference type="Gene3D" id="2.180.10.10">
    <property type="entry name" value="RHS repeat-associated core"/>
    <property type="match status" value="1"/>
</dbReference>
<proteinExistence type="predicted"/>
<dbReference type="NCBIfam" id="TIGR03696">
    <property type="entry name" value="Rhs_assc_core"/>
    <property type="match status" value="1"/>
</dbReference>
<evidence type="ECO:0000313" key="2">
    <source>
        <dbReference type="EMBL" id="MBP4139798.1"/>
    </source>
</evidence>
<dbReference type="InterPro" id="IPR050708">
    <property type="entry name" value="T6SS_VgrG/RHS"/>
</dbReference>
<name>A0A941B4Q6_9FLAO</name>
<dbReference type="PANTHER" id="PTHR32305">
    <property type="match status" value="1"/>
</dbReference>
<dbReference type="InterPro" id="IPR022385">
    <property type="entry name" value="Rhs_assc_core"/>
</dbReference>
<feature type="region of interest" description="Disordered" evidence="1">
    <location>
        <begin position="537"/>
        <end position="560"/>
    </location>
</feature>
<evidence type="ECO:0000256" key="1">
    <source>
        <dbReference type="SAM" id="MobiDB-lite"/>
    </source>
</evidence>
<dbReference type="PANTHER" id="PTHR32305:SF15">
    <property type="entry name" value="PROTEIN RHSA-RELATED"/>
    <property type="match status" value="1"/>
</dbReference>
<dbReference type="EMBL" id="JAGFBV010000035">
    <property type="protein sequence ID" value="MBP4139798.1"/>
    <property type="molecule type" value="Genomic_DNA"/>
</dbReference>
<accession>A0A941B4Q6</accession>
<organism evidence="2 3">
    <name type="scientific">Flavobacterium geliluteum</name>
    <dbReference type="NCBI Taxonomy" id="2816120"/>
    <lineage>
        <taxon>Bacteria</taxon>
        <taxon>Pseudomonadati</taxon>
        <taxon>Bacteroidota</taxon>
        <taxon>Flavobacteriia</taxon>
        <taxon>Flavobacteriales</taxon>
        <taxon>Flavobacteriaceae</taxon>
        <taxon>Flavobacterium</taxon>
    </lineage>
</organism>
<dbReference type="AlphaFoldDB" id="A0A941B4Q6"/>
<keyword evidence="3" id="KW-1185">Reference proteome</keyword>
<comment type="caution">
    <text evidence="2">The sequence shown here is derived from an EMBL/GenBank/DDBJ whole genome shotgun (WGS) entry which is preliminary data.</text>
</comment>
<protein>
    <submittedName>
        <fullName evidence="2">RHS repeat-associated core domain-containing protein</fullName>
    </submittedName>
</protein>
<gene>
    <name evidence="2" type="ORF">J3495_17120</name>
</gene>
<sequence>MNSLDLFAFKINYDQPEWDANAAKGLFNGNISETKWINGNDNTGVVRGYGYLYDNLNRLTNATYQTPSLTNNKNYFGESMDYDKNGNIQHLMRQNMGGGSSNSYVGGMDDLTYDYADANSNQLTKVTDGLGGNDSAGFIDGNKTGDDYAYDANGNMITDKNKNITTIAYNHLNLPKKITFGITGSIDYIYNAAGQKLRKIVTEGAVEITTDYLGGFQYKDNVLQFFPTAEGYVKNDAGMLSYVFQYKDHLGNIRLSYAKNPTTNVLEIIEENNYYPFGLKHNGYNNTVTSTNPAQKLLYNGKELQDELGLNFYYYGARNYDPALGRWINIDPKGEKYLNLSPYIYVADNPIINIDPDGNDIIFIVTRGDQTRNFKYSKGNFYDTATGKRYNPGKESVSPTMYKVLSAYRKIEKSNNSRLKGVLHKLETSKLHHYIEEGVKSVVNAYGITSEKEGDLSIGTRTHYNFSHEDDAEFEKDEGAPVSDDATVAHEMRHQYDHDIGNTADSQDGGNEKDPVEIRAVFFENLMRKLLKQMQRPNYGKPIEPKILKNPPNNRFEEEK</sequence>